<sequence length="288" mass="34603">MYEVTRNYFYKSLSLSLKQRKKESKKKNREIFPADEIENGLKIPKEFVVKQQNSRNKRVSRILNNNRPESYPYLMSSNEVDVLTKTLNYTNSDEMLWGHIRWQDMYSAVIEDLSKGNVSNDLQETFKKNLIDYVPYSKLHYYEVTEYGKVWGLYEKQEKEDITNKAIKWSYFDSTETYVKELKKSFLKEFTGTKLDKFNQKLSYFLDKFLKEFLQQFIPEENSFGQQTFRYQKEVDINYDKLNGIKEQLHGGENDITTLLDEYTTYSINHIEKLAMFQKKFKELENKK</sequence>
<organism evidence="1 2">
    <name type="scientific">Vagococcus zengguangii</name>
    <dbReference type="NCBI Taxonomy" id="2571750"/>
    <lineage>
        <taxon>Bacteria</taxon>
        <taxon>Bacillati</taxon>
        <taxon>Bacillota</taxon>
        <taxon>Bacilli</taxon>
        <taxon>Lactobacillales</taxon>
        <taxon>Enterococcaceae</taxon>
        <taxon>Vagococcus</taxon>
    </lineage>
</organism>
<accession>A0A4D7CS10</accession>
<proteinExistence type="predicted"/>
<keyword evidence="2" id="KW-1185">Reference proteome</keyword>
<name>A0A4D7CS10_9ENTE</name>
<protein>
    <submittedName>
        <fullName evidence="1">Uncharacterized protein</fullName>
    </submittedName>
</protein>
<dbReference type="Proteomes" id="UP000298615">
    <property type="component" value="Chromosome"/>
</dbReference>
<gene>
    <name evidence="1" type="ORF">FA707_07925</name>
</gene>
<dbReference type="KEGG" id="vao:FA707_07925"/>
<evidence type="ECO:0000313" key="1">
    <source>
        <dbReference type="EMBL" id="QCI86899.1"/>
    </source>
</evidence>
<dbReference type="AlphaFoldDB" id="A0A4D7CS10"/>
<reference evidence="1 2" key="1">
    <citation type="submission" date="2019-04" db="EMBL/GenBank/DDBJ databases">
        <title>Vagococcus sp. nov., isolated from faeces of yaks (Bos grunniens).</title>
        <authorList>
            <person name="Ge Y."/>
        </authorList>
    </citation>
    <scope>NUCLEOTIDE SEQUENCE [LARGE SCALE GENOMIC DNA]</scope>
    <source>
        <strain evidence="1 2">MN-17</strain>
    </source>
</reference>
<evidence type="ECO:0000313" key="2">
    <source>
        <dbReference type="Proteomes" id="UP000298615"/>
    </source>
</evidence>
<dbReference type="RefSeq" id="WP_136953721.1">
    <property type="nucleotide sequence ID" value="NZ_CP039712.1"/>
</dbReference>
<dbReference type="EMBL" id="CP039712">
    <property type="protein sequence ID" value="QCI86899.1"/>
    <property type="molecule type" value="Genomic_DNA"/>
</dbReference>